<evidence type="ECO:0000313" key="2">
    <source>
        <dbReference type="EMBL" id="ACY14151.1"/>
    </source>
</evidence>
<reference evidence="2 3" key="1">
    <citation type="journal article" date="2010" name="Stand. Genomic Sci.">
        <title>Complete genome sequence of Haliangium ochraceum type strain (SMP-2).</title>
        <authorList>
            <consortium name="US DOE Joint Genome Institute (JGI-PGF)"/>
            <person name="Ivanova N."/>
            <person name="Daum C."/>
            <person name="Lang E."/>
            <person name="Abt B."/>
            <person name="Kopitz M."/>
            <person name="Saunders E."/>
            <person name="Lapidus A."/>
            <person name="Lucas S."/>
            <person name="Glavina Del Rio T."/>
            <person name="Nolan M."/>
            <person name="Tice H."/>
            <person name="Copeland A."/>
            <person name="Cheng J.F."/>
            <person name="Chen F."/>
            <person name="Bruce D."/>
            <person name="Goodwin L."/>
            <person name="Pitluck S."/>
            <person name="Mavromatis K."/>
            <person name="Pati A."/>
            <person name="Mikhailova N."/>
            <person name="Chen A."/>
            <person name="Palaniappan K."/>
            <person name="Land M."/>
            <person name="Hauser L."/>
            <person name="Chang Y.J."/>
            <person name="Jeffries C.D."/>
            <person name="Detter J.C."/>
            <person name="Brettin T."/>
            <person name="Rohde M."/>
            <person name="Goker M."/>
            <person name="Bristow J."/>
            <person name="Markowitz V."/>
            <person name="Eisen J.A."/>
            <person name="Hugenholtz P."/>
            <person name="Kyrpides N.C."/>
            <person name="Klenk H.P."/>
        </authorList>
    </citation>
    <scope>NUCLEOTIDE SEQUENCE [LARGE SCALE GENOMIC DNA]</scope>
    <source>
        <strain evidence="3">DSM 14365 / CIP 107738 / JCM 11303 / AJ 13395 / SMP-2</strain>
    </source>
</reference>
<dbReference type="GO" id="GO:0032259">
    <property type="term" value="P:methylation"/>
    <property type="evidence" value="ECO:0007669"/>
    <property type="project" value="UniProtKB-KW"/>
</dbReference>
<feature type="domain" description="Methyltransferase type 11" evidence="1">
    <location>
        <begin position="69"/>
        <end position="159"/>
    </location>
</feature>
<dbReference type="RefSeq" id="WP_012826759.1">
    <property type="nucleotide sequence ID" value="NC_013440.1"/>
</dbReference>
<evidence type="ECO:0000259" key="1">
    <source>
        <dbReference type="Pfam" id="PF08241"/>
    </source>
</evidence>
<dbReference type="SUPFAM" id="SSF53335">
    <property type="entry name" value="S-adenosyl-L-methionine-dependent methyltransferases"/>
    <property type="match status" value="1"/>
</dbReference>
<keyword evidence="2" id="KW-0808">Transferase</keyword>
<accession>D0LWQ4</accession>
<protein>
    <submittedName>
        <fullName evidence="2">Methyltransferase type 11</fullName>
    </submittedName>
</protein>
<dbReference type="GO" id="GO:0008757">
    <property type="term" value="F:S-adenosylmethionine-dependent methyltransferase activity"/>
    <property type="evidence" value="ECO:0007669"/>
    <property type="project" value="InterPro"/>
</dbReference>
<dbReference type="eggNOG" id="COG2227">
    <property type="taxonomic scope" value="Bacteria"/>
</dbReference>
<name>D0LWQ4_HALO1</name>
<dbReference type="HOGENOM" id="CLU_1298349_0_0_7"/>
<dbReference type="InterPro" id="IPR029063">
    <property type="entry name" value="SAM-dependent_MTases_sf"/>
</dbReference>
<dbReference type="AlphaFoldDB" id="D0LWQ4"/>
<dbReference type="EMBL" id="CP001804">
    <property type="protein sequence ID" value="ACY14151.1"/>
    <property type="molecule type" value="Genomic_DNA"/>
</dbReference>
<dbReference type="Proteomes" id="UP000001880">
    <property type="component" value="Chromosome"/>
</dbReference>
<sequence>MDPDHYYRHLAVAYARGRCPELAELDDDALLASARAQGVRMHRFKRTAELPRVRRVLGVLKGFAPSTLLDIGSGRGAFLWPLLDEFAALRVTAIDVLAHRVADIEAVRRGGVQRLDARQVEGEELPWPDDSFDAVTILEVLEHVADPAPVAAQVVRVARSLAVATVPAKADDNPEHIRLFTPATLTELFERAGARAVRIEHVLNHMVAVIKP</sequence>
<dbReference type="OrthoDB" id="9790700at2"/>
<dbReference type="KEGG" id="hoh:Hoch_1601"/>
<dbReference type="STRING" id="502025.Hoch_1601"/>
<keyword evidence="2" id="KW-0489">Methyltransferase</keyword>
<proteinExistence type="predicted"/>
<organism evidence="2 3">
    <name type="scientific">Haliangium ochraceum (strain DSM 14365 / JCM 11303 / SMP-2)</name>
    <dbReference type="NCBI Taxonomy" id="502025"/>
    <lineage>
        <taxon>Bacteria</taxon>
        <taxon>Pseudomonadati</taxon>
        <taxon>Myxococcota</taxon>
        <taxon>Polyangia</taxon>
        <taxon>Haliangiales</taxon>
        <taxon>Kofleriaceae</taxon>
        <taxon>Haliangium</taxon>
    </lineage>
</organism>
<evidence type="ECO:0000313" key="3">
    <source>
        <dbReference type="Proteomes" id="UP000001880"/>
    </source>
</evidence>
<keyword evidence="3" id="KW-1185">Reference proteome</keyword>
<dbReference type="InterPro" id="IPR013216">
    <property type="entry name" value="Methyltransf_11"/>
</dbReference>
<dbReference type="Gene3D" id="3.40.50.150">
    <property type="entry name" value="Vaccinia Virus protein VP39"/>
    <property type="match status" value="1"/>
</dbReference>
<gene>
    <name evidence="2" type="ordered locus">Hoch_1601</name>
</gene>
<dbReference type="Pfam" id="PF08241">
    <property type="entry name" value="Methyltransf_11"/>
    <property type="match status" value="1"/>
</dbReference>